<feature type="compositionally biased region" description="Gly residues" evidence="1">
    <location>
        <begin position="48"/>
        <end position="65"/>
    </location>
</feature>
<dbReference type="Proteomes" id="UP001218188">
    <property type="component" value="Unassembled WGS sequence"/>
</dbReference>
<name>A0AAD6X5N1_9AGAR</name>
<accession>A0AAD6X5N1</accession>
<feature type="region of interest" description="Disordered" evidence="1">
    <location>
        <begin position="195"/>
        <end position="230"/>
    </location>
</feature>
<evidence type="ECO:0000313" key="3">
    <source>
        <dbReference type="Proteomes" id="UP001218188"/>
    </source>
</evidence>
<keyword evidence="3" id="KW-1185">Reference proteome</keyword>
<organism evidence="2 3">
    <name type="scientific">Mycena alexandri</name>
    <dbReference type="NCBI Taxonomy" id="1745969"/>
    <lineage>
        <taxon>Eukaryota</taxon>
        <taxon>Fungi</taxon>
        <taxon>Dikarya</taxon>
        <taxon>Basidiomycota</taxon>
        <taxon>Agaricomycotina</taxon>
        <taxon>Agaricomycetes</taxon>
        <taxon>Agaricomycetidae</taxon>
        <taxon>Agaricales</taxon>
        <taxon>Marasmiineae</taxon>
        <taxon>Mycenaceae</taxon>
        <taxon>Mycena</taxon>
    </lineage>
</organism>
<feature type="region of interest" description="Disordered" evidence="1">
    <location>
        <begin position="284"/>
        <end position="303"/>
    </location>
</feature>
<gene>
    <name evidence="2" type="ORF">C8F04DRAFT_1184512</name>
</gene>
<reference evidence="2" key="1">
    <citation type="submission" date="2023-03" db="EMBL/GenBank/DDBJ databases">
        <title>Massive genome expansion in bonnet fungi (Mycena s.s.) driven by repeated elements and novel gene families across ecological guilds.</title>
        <authorList>
            <consortium name="Lawrence Berkeley National Laboratory"/>
            <person name="Harder C.B."/>
            <person name="Miyauchi S."/>
            <person name="Viragh M."/>
            <person name="Kuo A."/>
            <person name="Thoen E."/>
            <person name="Andreopoulos B."/>
            <person name="Lu D."/>
            <person name="Skrede I."/>
            <person name="Drula E."/>
            <person name="Henrissat B."/>
            <person name="Morin E."/>
            <person name="Kohler A."/>
            <person name="Barry K."/>
            <person name="LaButti K."/>
            <person name="Morin E."/>
            <person name="Salamov A."/>
            <person name="Lipzen A."/>
            <person name="Mereny Z."/>
            <person name="Hegedus B."/>
            <person name="Baldrian P."/>
            <person name="Stursova M."/>
            <person name="Weitz H."/>
            <person name="Taylor A."/>
            <person name="Grigoriev I.V."/>
            <person name="Nagy L.G."/>
            <person name="Martin F."/>
            <person name="Kauserud H."/>
        </authorList>
    </citation>
    <scope>NUCLEOTIDE SEQUENCE</scope>
    <source>
        <strain evidence="2">CBHHK200</strain>
    </source>
</reference>
<comment type="caution">
    <text evidence="2">The sequence shown here is derived from an EMBL/GenBank/DDBJ whole genome shotgun (WGS) entry which is preliminary data.</text>
</comment>
<sequence length="402" mass="42287">MLHGTRSSGGWREGVAVAVGAHIPTGGRHPSGGWRWRWREGAMRDVGDGVGGYSSSGGGSGGGRSGTRNDLSVLFARADARRGGGIARALLDPRDAAGRAGAVGRGGGLSLGERGILRAGGRRGGGHLASWLSAPACRCTPRPRRLPASHPAPHLAPRAPAPCVRIVGAVQSGPTRESRESGVDTQDAGLRTTADLHHRPMSPPRPPHLQPTRDAVPHNAGREGKGRVVGGRAGDAQIGAVGVQGERLLRAVSHRVSGRVGFALFALEFRVGSGCVELRRGGLARERAPNSSLRQNEERRDETRRFAGKIKTKDEDQDEALIGSRFLCKAALRVEYSAGIAFCHTELDCPPDEAFIVDSPSHPSDLLPAPAPPTTLHKSQIQNNGASRGQCFFASALFDGWG</sequence>
<dbReference type="AlphaFoldDB" id="A0AAD6X5N1"/>
<dbReference type="EMBL" id="JARJCM010000068">
    <property type="protein sequence ID" value="KAJ7033039.1"/>
    <property type="molecule type" value="Genomic_DNA"/>
</dbReference>
<evidence type="ECO:0000256" key="1">
    <source>
        <dbReference type="SAM" id="MobiDB-lite"/>
    </source>
</evidence>
<proteinExistence type="predicted"/>
<protein>
    <submittedName>
        <fullName evidence="2">Uncharacterized protein</fullName>
    </submittedName>
</protein>
<feature type="region of interest" description="Disordered" evidence="1">
    <location>
        <begin position="47"/>
        <end position="67"/>
    </location>
</feature>
<evidence type="ECO:0000313" key="2">
    <source>
        <dbReference type="EMBL" id="KAJ7033039.1"/>
    </source>
</evidence>